<keyword evidence="1" id="KW-0732">Signal</keyword>
<dbReference type="KEGG" id="pka:PQ456_03535"/>
<evidence type="ECO:0000256" key="1">
    <source>
        <dbReference type="SAM" id="SignalP"/>
    </source>
</evidence>
<gene>
    <name evidence="2" type="ORF">PQ456_03535</name>
</gene>
<evidence type="ECO:0008006" key="4">
    <source>
        <dbReference type="Google" id="ProtNLM"/>
    </source>
</evidence>
<dbReference type="EMBL" id="CP117416">
    <property type="protein sequence ID" value="WCT56605.1"/>
    <property type="molecule type" value="Genomic_DNA"/>
</dbReference>
<sequence length="270" mass="29723">MKEIPKKLFSVIMASALTLSSVGLASAAEPNGMPQDESIPEGYKVIKQYDINDENTKVSNPVEINSMTALENKQNSISTDSIESDSVSKNTYNKVNNEETHLYRELQDVNTGNTLNQYVTDLSVSAPGSYERKGTEKDAASGLSLTIRLFYHTKTKSDGNSYLGLDKIYYRYDKPNTKGPLLSVNGRVNQSGPGLDGKAKLQTMTLPSQYLTYKVGTTKLVNLQNTGWTEVLDGGLATQLGIQLTAKFIGDDHQNQSFQWQLFINGQGVF</sequence>
<name>A0AAX3M3A9_9BACL</name>
<accession>A0AAX3M3A9</accession>
<organism evidence="2 3">
    <name type="scientific">Paenibacillus kyungheensis</name>
    <dbReference type="NCBI Taxonomy" id="1452732"/>
    <lineage>
        <taxon>Bacteria</taxon>
        <taxon>Bacillati</taxon>
        <taxon>Bacillota</taxon>
        <taxon>Bacilli</taxon>
        <taxon>Bacillales</taxon>
        <taxon>Paenibacillaceae</taxon>
        <taxon>Paenibacillus</taxon>
    </lineage>
</organism>
<reference evidence="2 3" key="1">
    <citation type="submission" date="2023-02" db="EMBL/GenBank/DDBJ databases">
        <title>Genome sequence of Paenibacillus kyungheensis KACC 18744.</title>
        <authorList>
            <person name="Kim S."/>
            <person name="Heo J."/>
            <person name="Kwon S.-W."/>
        </authorList>
    </citation>
    <scope>NUCLEOTIDE SEQUENCE [LARGE SCALE GENOMIC DNA]</scope>
    <source>
        <strain evidence="2 3">KACC 18744</strain>
    </source>
</reference>
<protein>
    <recommendedName>
        <fullName evidence="4">WxL domain-containing protein</fullName>
    </recommendedName>
</protein>
<feature type="chain" id="PRO_5043545053" description="WxL domain-containing protein" evidence="1">
    <location>
        <begin position="28"/>
        <end position="270"/>
    </location>
</feature>
<dbReference type="RefSeq" id="WP_273614879.1">
    <property type="nucleotide sequence ID" value="NZ_CP117416.1"/>
</dbReference>
<keyword evidence="3" id="KW-1185">Reference proteome</keyword>
<proteinExistence type="predicted"/>
<dbReference type="Proteomes" id="UP001220509">
    <property type="component" value="Chromosome"/>
</dbReference>
<dbReference type="AlphaFoldDB" id="A0AAX3M3A9"/>
<evidence type="ECO:0000313" key="3">
    <source>
        <dbReference type="Proteomes" id="UP001220509"/>
    </source>
</evidence>
<evidence type="ECO:0000313" key="2">
    <source>
        <dbReference type="EMBL" id="WCT56605.1"/>
    </source>
</evidence>
<feature type="signal peptide" evidence="1">
    <location>
        <begin position="1"/>
        <end position="27"/>
    </location>
</feature>